<evidence type="ECO:0000256" key="1">
    <source>
        <dbReference type="SAM" id="Phobius"/>
    </source>
</evidence>
<dbReference type="RefSeq" id="WP_303546241.1">
    <property type="nucleotide sequence ID" value="NZ_JAUOTP010000011.1"/>
</dbReference>
<feature type="transmembrane region" description="Helical" evidence="1">
    <location>
        <begin position="6"/>
        <end position="28"/>
    </location>
</feature>
<accession>A0ABT8YDY9</accession>
<gene>
    <name evidence="2" type="ORF">Q4F19_19450</name>
</gene>
<name>A0ABT8YDY9_9SPHN</name>
<protein>
    <submittedName>
        <fullName evidence="2">HIG1 domain-containing protein</fullName>
    </submittedName>
</protein>
<keyword evidence="1" id="KW-1133">Transmembrane helix</keyword>
<keyword evidence="1" id="KW-0472">Membrane</keyword>
<proteinExistence type="predicted"/>
<keyword evidence="1" id="KW-0812">Transmembrane</keyword>
<evidence type="ECO:0000313" key="2">
    <source>
        <dbReference type="EMBL" id="MDO6416568.1"/>
    </source>
</evidence>
<reference evidence="2" key="1">
    <citation type="submission" date="2023-07" db="EMBL/GenBank/DDBJ databases">
        <authorList>
            <person name="Kim M."/>
        </authorList>
    </citation>
    <scope>NUCLEOTIDE SEQUENCE</scope>
    <source>
        <strain evidence="2">BIUV-7</strain>
    </source>
</reference>
<organism evidence="2 3">
    <name type="scientific">Sphingomonas natans</name>
    <dbReference type="NCBI Taxonomy" id="3063330"/>
    <lineage>
        <taxon>Bacteria</taxon>
        <taxon>Pseudomonadati</taxon>
        <taxon>Pseudomonadota</taxon>
        <taxon>Alphaproteobacteria</taxon>
        <taxon>Sphingomonadales</taxon>
        <taxon>Sphingomonadaceae</taxon>
        <taxon>Sphingomonas</taxon>
    </lineage>
</organism>
<feature type="transmembrane region" description="Helical" evidence="1">
    <location>
        <begin position="55"/>
        <end position="76"/>
    </location>
</feature>
<sequence length="77" mass="8719">MQTFLFILIVLAAIGALVSIVRGVYYFLQSQHEELRTGEPSANGLKQNRMMWRRVQFQAIAIVFVILFLLVARGHAG</sequence>
<keyword evidence="3" id="KW-1185">Reference proteome</keyword>
<evidence type="ECO:0000313" key="3">
    <source>
        <dbReference type="Proteomes" id="UP001169764"/>
    </source>
</evidence>
<comment type="caution">
    <text evidence="2">The sequence shown here is derived from an EMBL/GenBank/DDBJ whole genome shotgun (WGS) entry which is preliminary data.</text>
</comment>
<dbReference type="EMBL" id="JAUOTP010000011">
    <property type="protein sequence ID" value="MDO6416568.1"/>
    <property type="molecule type" value="Genomic_DNA"/>
</dbReference>
<dbReference type="Proteomes" id="UP001169764">
    <property type="component" value="Unassembled WGS sequence"/>
</dbReference>